<dbReference type="Gene3D" id="1.10.8.430">
    <property type="entry name" value="Helical domain of apoptotic protease-activating factors"/>
    <property type="match status" value="1"/>
</dbReference>
<dbReference type="Proteomes" id="UP001157418">
    <property type="component" value="Unassembled WGS sequence"/>
</dbReference>
<dbReference type="Pfam" id="PF00931">
    <property type="entry name" value="NB-ARC"/>
    <property type="match status" value="1"/>
</dbReference>
<dbReference type="SUPFAM" id="SSF52540">
    <property type="entry name" value="P-loop containing nucleoside triphosphate hydrolases"/>
    <property type="match status" value="1"/>
</dbReference>
<proteinExistence type="predicted"/>
<protein>
    <recommendedName>
        <fullName evidence="4">TIR domain-containing protein</fullName>
    </recommendedName>
</protein>
<dbReference type="GO" id="GO:0006952">
    <property type="term" value="P:defense response"/>
    <property type="evidence" value="ECO:0007669"/>
    <property type="project" value="UniProtKB-KW"/>
</dbReference>
<keyword evidence="3" id="KW-0611">Plant defense</keyword>
<keyword evidence="2" id="KW-0677">Repeat</keyword>
<dbReference type="PANTHER" id="PTHR11017">
    <property type="entry name" value="LEUCINE-RICH REPEAT-CONTAINING PROTEIN"/>
    <property type="match status" value="1"/>
</dbReference>
<dbReference type="InterPro" id="IPR027417">
    <property type="entry name" value="P-loop_NTPase"/>
</dbReference>
<dbReference type="InterPro" id="IPR000157">
    <property type="entry name" value="TIR_dom"/>
</dbReference>
<dbReference type="Pfam" id="PF01582">
    <property type="entry name" value="TIR"/>
    <property type="match status" value="1"/>
</dbReference>
<evidence type="ECO:0000256" key="1">
    <source>
        <dbReference type="ARBA" id="ARBA00022614"/>
    </source>
</evidence>
<dbReference type="PROSITE" id="PS50104">
    <property type="entry name" value="TIR"/>
    <property type="match status" value="1"/>
</dbReference>
<dbReference type="Gene3D" id="3.80.10.10">
    <property type="entry name" value="Ribonuclease Inhibitor"/>
    <property type="match status" value="2"/>
</dbReference>
<keyword evidence="6" id="KW-1185">Reference proteome</keyword>
<dbReference type="GO" id="GO:0043531">
    <property type="term" value="F:ADP binding"/>
    <property type="evidence" value="ECO:0007669"/>
    <property type="project" value="InterPro"/>
</dbReference>
<accession>A0AAU9M3R8</accession>
<keyword evidence="1" id="KW-0433">Leucine-rich repeat</keyword>
<dbReference type="AlphaFoldDB" id="A0AAU9M3R8"/>
<dbReference type="Gene3D" id="3.40.50.300">
    <property type="entry name" value="P-loop containing nucleotide triphosphate hydrolases"/>
    <property type="match status" value="1"/>
</dbReference>
<dbReference type="InterPro" id="IPR011713">
    <property type="entry name" value="Leu-rich_rpt_3"/>
</dbReference>
<evidence type="ECO:0000313" key="6">
    <source>
        <dbReference type="Proteomes" id="UP001157418"/>
    </source>
</evidence>
<reference evidence="5 6" key="1">
    <citation type="submission" date="2022-01" db="EMBL/GenBank/DDBJ databases">
        <authorList>
            <person name="Xiong W."/>
            <person name="Schranz E."/>
        </authorList>
    </citation>
    <scope>NUCLEOTIDE SEQUENCE [LARGE SCALE GENOMIC DNA]</scope>
</reference>
<dbReference type="InterPro" id="IPR002182">
    <property type="entry name" value="NB-ARC"/>
</dbReference>
<dbReference type="EMBL" id="CAKMRJ010001112">
    <property type="protein sequence ID" value="CAH1421420.1"/>
    <property type="molecule type" value="Genomic_DNA"/>
</dbReference>
<dbReference type="PRINTS" id="PR00364">
    <property type="entry name" value="DISEASERSIST"/>
</dbReference>
<dbReference type="PANTHER" id="PTHR11017:SF544">
    <property type="entry name" value="ADP-RIBOSYL CYCLASE_CYCLIC ADP-RIBOSE HYDROLASE"/>
    <property type="match status" value="1"/>
</dbReference>
<dbReference type="InterPro" id="IPR058192">
    <property type="entry name" value="WHD_ROQ1-like"/>
</dbReference>
<name>A0AAU9M3R8_9ASTR</name>
<dbReference type="InterPro" id="IPR032675">
    <property type="entry name" value="LRR_dom_sf"/>
</dbReference>
<evidence type="ECO:0000256" key="2">
    <source>
        <dbReference type="ARBA" id="ARBA00022737"/>
    </source>
</evidence>
<dbReference type="SUPFAM" id="SSF46785">
    <property type="entry name" value="Winged helix' DNA-binding domain"/>
    <property type="match status" value="1"/>
</dbReference>
<dbReference type="InterPro" id="IPR036390">
    <property type="entry name" value="WH_DNA-bd_sf"/>
</dbReference>
<sequence length="978" mass="112378">MECHMTTEHTAYPIFYDVEPSEVRNQSGAVGEAFAKYEMEEAAGKWRVALKEATDLAGWELKKTTDGHEAKFIQKIVEEVSLELRSISFNIDEKLVGMETRIEDLVPSLGIGCDDVRMIGIKGMGGGGKTTLARAVFDHISFQFEGKSFVENVRENVSSFGLKSLQKQVLSDILNEDVRVSSIYDGKHMMKRMMRDKKVLVVLDDVDHIDQLEALADEHNWFKLGSRIIITTRDEQVLVAHKVELIHDVNLLSDKEAICLFNRYAFGREIPIQEYEELSRQVVRYAAGLPLTIKVLGSFLCGKVELEWIDALERLKMIPLKETLKKLELSYITLEEDYKEMFLDVACIMKGWRKDDAIKALESCGFHARNGLRVLEKKSLITIYHNYNNYKYVGMHDHLEEMGRNIVRRSHPDKPHKHSRLWIHEEIRNVLANDLGRKATRCIRLDTQNSNREFDLKGLRKMKGLGFLSVEAAQRVYRRVYQDSNLVIAPYMYWDCNIVNPEFPNALRYLHITGYPFRSLPVTFHASNLVALEMPGSKIKQLWEGGEQKVLNKLRILDLSYSMVTTLDLRLTPNLETLDLGRCSNFVDLHMPVKCLKLTHVHLSDSSFIRTVDLRLAPNLEELILNFCNSLEKLHMPDRCLNLKYLRLTTLKLRTLDIGLNPNLRELDLGDCRYLEELNMAYECQKLANLNIRHSRLRVLNLGLTPNVERLNLGLCCQLEELHMPVEFLNLKYVNLEGSNLRTLDLRLAPNLEESYLVECNSLEKLHMPRRCLNLRSLTLTNAKLRILDIGHTPNLENLHLAKCYDLIKDLTSCSFDESLEVGPLAELDLGVKSLESCPFHPHNSLSKFQFSCIYDEDPPSLTRKIEMLISLGMCACTNLETFSGRICGLWRLRKLKLEGEETESNIGNIQKEVESSIGGWIVEAILRAIDEESRGKFPNDGDNLRFSGIRGRKLEFPIFNVNDPDRWIMMAERNLFS</sequence>
<comment type="caution">
    <text evidence="5">The sequence shown here is derived from an EMBL/GenBank/DDBJ whole genome shotgun (WGS) entry which is preliminary data.</text>
</comment>
<evidence type="ECO:0000259" key="4">
    <source>
        <dbReference type="PROSITE" id="PS50104"/>
    </source>
</evidence>
<dbReference type="InterPro" id="IPR044974">
    <property type="entry name" value="Disease_R_plants"/>
</dbReference>
<feature type="domain" description="TIR" evidence="4">
    <location>
        <begin position="1"/>
        <end position="84"/>
    </location>
</feature>
<dbReference type="SUPFAM" id="SSF52058">
    <property type="entry name" value="L domain-like"/>
    <property type="match status" value="1"/>
</dbReference>
<dbReference type="GO" id="GO:0007165">
    <property type="term" value="P:signal transduction"/>
    <property type="evidence" value="ECO:0007669"/>
    <property type="project" value="InterPro"/>
</dbReference>
<evidence type="ECO:0000256" key="3">
    <source>
        <dbReference type="ARBA" id="ARBA00022821"/>
    </source>
</evidence>
<evidence type="ECO:0000313" key="5">
    <source>
        <dbReference type="EMBL" id="CAH1421420.1"/>
    </source>
</evidence>
<dbReference type="InterPro" id="IPR042197">
    <property type="entry name" value="Apaf_helical"/>
</dbReference>
<organism evidence="5 6">
    <name type="scientific">Lactuca virosa</name>
    <dbReference type="NCBI Taxonomy" id="75947"/>
    <lineage>
        <taxon>Eukaryota</taxon>
        <taxon>Viridiplantae</taxon>
        <taxon>Streptophyta</taxon>
        <taxon>Embryophyta</taxon>
        <taxon>Tracheophyta</taxon>
        <taxon>Spermatophyta</taxon>
        <taxon>Magnoliopsida</taxon>
        <taxon>eudicotyledons</taxon>
        <taxon>Gunneridae</taxon>
        <taxon>Pentapetalae</taxon>
        <taxon>asterids</taxon>
        <taxon>campanulids</taxon>
        <taxon>Asterales</taxon>
        <taxon>Asteraceae</taxon>
        <taxon>Cichorioideae</taxon>
        <taxon>Cichorieae</taxon>
        <taxon>Lactucinae</taxon>
        <taxon>Lactuca</taxon>
    </lineage>
</organism>
<dbReference type="Pfam" id="PF23282">
    <property type="entry name" value="WHD_ROQ1"/>
    <property type="match status" value="1"/>
</dbReference>
<gene>
    <name evidence="5" type="ORF">LVIROSA_LOCUS8825</name>
</gene>
<dbReference type="Pfam" id="PF07725">
    <property type="entry name" value="LRR_3"/>
    <property type="match status" value="1"/>
</dbReference>
<dbReference type="InterPro" id="IPR035897">
    <property type="entry name" value="Toll_tir_struct_dom_sf"/>
</dbReference>
<dbReference type="Gene3D" id="3.40.50.10140">
    <property type="entry name" value="Toll/interleukin-1 receptor homology (TIR) domain"/>
    <property type="match status" value="1"/>
</dbReference>